<dbReference type="OrthoDB" id="7700818at2759"/>
<protein>
    <submittedName>
        <fullName evidence="2">Uncharacterized protein</fullName>
    </submittedName>
</protein>
<dbReference type="OMA" id="HSLPTEN"/>
<gene>
    <name evidence="2" type="ORF">WN55_06014</name>
</gene>
<feature type="compositionally biased region" description="Basic and acidic residues" evidence="1">
    <location>
        <begin position="234"/>
        <end position="255"/>
    </location>
</feature>
<organism evidence="2 3">
    <name type="scientific">Dufourea novaeangliae</name>
    <name type="common">Sweat bee</name>
    <dbReference type="NCBI Taxonomy" id="178035"/>
    <lineage>
        <taxon>Eukaryota</taxon>
        <taxon>Metazoa</taxon>
        <taxon>Ecdysozoa</taxon>
        <taxon>Arthropoda</taxon>
        <taxon>Hexapoda</taxon>
        <taxon>Insecta</taxon>
        <taxon>Pterygota</taxon>
        <taxon>Neoptera</taxon>
        <taxon>Endopterygota</taxon>
        <taxon>Hymenoptera</taxon>
        <taxon>Apocrita</taxon>
        <taxon>Aculeata</taxon>
        <taxon>Apoidea</taxon>
        <taxon>Anthophila</taxon>
        <taxon>Halictidae</taxon>
        <taxon>Rophitinae</taxon>
        <taxon>Dufourea</taxon>
    </lineage>
</organism>
<dbReference type="Proteomes" id="UP000076502">
    <property type="component" value="Unassembled WGS sequence"/>
</dbReference>
<feature type="compositionally biased region" description="Polar residues" evidence="1">
    <location>
        <begin position="34"/>
        <end position="47"/>
    </location>
</feature>
<feature type="region of interest" description="Disordered" evidence="1">
    <location>
        <begin position="1"/>
        <end position="47"/>
    </location>
</feature>
<dbReference type="AlphaFoldDB" id="A0A154PPA6"/>
<reference evidence="2 3" key="1">
    <citation type="submission" date="2015-07" db="EMBL/GenBank/DDBJ databases">
        <title>The genome of Dufourea novaeangliae.</title>
        <authorList>
            <person name="Pan H."/>
            <person name="Kapheim K."/>
        </authorList>
    </citation>
    <scope>NUCLEOTIDE SEQUENCE [LARGE SCALE GENOMIC DNA]</scope>
    <source>
        <strain evidence="2">0120121106</strain>
        <tissue evidence="2">Whole body</tissue>
    </source>
</reference>
<sequence>MHDYYLFPRFPARKPRSHFSKSTPNTEEEDSVNRGLSKNARLTSSNVPKDAAVHFGNFYGVQESSNKPQPGRIKGSLEPVPQPVRIAPRLEFTRQMVHKLERTAGTDEYARQVSALLEETVEPPHFRLHSVPPENSIPDGRQNPTGYPLWYKEPYKIPFSSDEIYKKLLSEKYDNAKGGKDVFDEELSDNNSSEESTEEEQIDDFFQDPTENNLVKKVKSMLNALTSASTSATEAKDTDDTSSDSRSEKISFHCE</sequence>
<dbReference type="EMBL" id="KQ435010">
    <property type="protein sequence ID" value="KZC13725.1"/>
    <property type="molecule type" value="Genomic_DNA"/>
</dbReference>
<evidence type="ECO:0000313" key="2">
    <source>
        <dbReference type="EMBL" id="KZC13725.1"/>
    </source>
</evidence>
<feature type="region of interest" description="Disordered" evidence="1">
    <location>
        <begin position="226"/>
        <end position="255"/>
    </location>
</feature>
<proteinExistence type="predicted"/>
<keyword evidence="3" id="KW-1185">Reference proteome</keyword>
<accession>A0A154PPA6</accession>
<feature type="compositionally biased region" description="Acidic residues" evidence="1">
    <location>
        <begin position="195"/>
        <end position="206"/>
    </location>
</feature>
<name>A0A154PPA6_DUFNO</name>
<evidence type="ECO:0000256" key="1">
    <source>
        <dbReference type="SAM" id="MobiDB-lite"/>
    </source>
</evidence>
<evidence type="ECO:0000313" key="3">
    <source>
        <dbReference type="Proteomes" id="UP000076502"/>
    </source>
</evidence>
<feature type="region of interest" description="Disordered" evidence="1">
    <location>
        <begin position="178"/>
        <end position="209"/>
    </location>
</feature>